<dbReference type="GeneID" id="74947055"/>
<feature type="compositionally biased region" description="Low complexity" evidence="1">
    <location>
        <begin position="69"/>
        <end position="79"/>
    </location>
</feature>
<dbReference type="HOGENOM" id="CLU_812853_0_0_2"/>
<keyword evidence="2" id="KW-1133">Transmembrane helix</keyword>
<keyword evidence="4" id="KW-1185">Reference proteome</keyword>
<sequence>MVVRDDDAGTNNIGNRIKRLLSSSSSSSPQPAKIRNRLIFVLVAATLVASIPVILVVGISQKPGPAVPTTTTTTTTTTTRNSSPSKDRFGITELYPTSASGMEWSSKWDNGAARTIVNDVDPEDDWFETKHGDGTYTIDGAGTLTASGDYVRMYVHDPANEREWSENLEITLYVKRISETQIVDYSGMQVFARTNHGTNGNEEVNLCDDRGYGGLVNINGQWSFEKETAHHLDNGYVDVASQRPSGELPLNTWVGFKYVLRNMDDNTKVKLELYRDMTGGLNGGSWQKITEFIDNGNNFGAGYGACRPGVDPALPLIHSFIDDSSESKKPMLSVYVRHEYGTMAYSGFDIREIDPLS</sequence>
<accession>A0A060HRA6</accession>
<proteinExistence type="predicted"/>
<evidence type="ECO:0000256" key="2">
    <source>
        <dbReference type="SAM" id="Phobius"/>
    </source>
</evidence>
<dbReference type="EMBL" id="CP007536">
    <property type="protein sequence ID" value="AIC16051.1"/>
    <property type="molecule type" value="Genomic_DNA"/>
</dbReference>
<keyword evidence="2" id="KW-0472">Membrane</keyword>
<evidence type="ECO:0000313" key="3">
    <source>
        <dbReference type="EMBL" id="AIC16051.1"/>
    </source>
</evidence>
<evidence type="ECO:0000256" key="1">
    <source>
        <dbReference type="SAM" id="MobiDB-lite"/>
    </source>
</evidence>
<organism evidence="3 4">
    <name type="scientific">Nitrososphaera viennensis EN76</name>
    <dbReference type="NCBI Taxonomy" id="926571"/>
    <lineage>
        <taxon>Archaea</taxon>
        <taxon>Nitrososphaerota</taxon>
        <taxon>Nitrososphaeria</taxon>
        <taxon>Nitrososphaerales</taxon>
        <taxon>Nitrososphaeraceae</taxon>
        <taxon>Nitrososphaera</taxon>
    </lineage>
</organism>
<dbReference type="OrthoDB" id="10392at2157"/>
<dbReference type="RefSeq" id="WP_144239595.1">
    <property type="nucleotide sequence ID" value="NZ_CP007536.1"/>
</dbReference>
<evidence type="ECO:0000313" key="4">
    <source>
        <dbReference type="Proteomes" id="UP000027093"/>
    </source>
</evidence>
<reference evidence="3 4" key="1">
    <citation type="journal article" date="2014" name="Int. J. Syst. Evol. Microbiol.">
        <title>Nitrososphaera viennensis gen. nov., sp. nov., an aerobic and mesophilic, ammonia-oxidizing archaeon from soil and a member of the archaeal phylum Thaumarchaeota.</title>
        <authorList>
            <person name="Stieglmeier M."/>
            <person name="Klingl A."/>
            <person name="Alves R.J."/>
            <person name="Rittmann S.K."/>
            <person name="Melcher M."/>
            <person name="Leisch N."/>
            <person name="Schleper C."/>
        </authorList>
    </citation>
    <scope>NUCLEOTIDE SEQUENCE [LARGE SCALE GENOMIC DNA]</scope>
    <source>
        <strain evidence="3">EN76</strain>
    </source>
</reference>
<dbReference type="Proteomes" id="UP000027093">
    <property type="component" value="Chromosome"/>
</dbReference>
<gene>
    <name evidence="3" type="ORF">NVIE_017880</name>
</gene>
<feature type="transmembrane region" description="Helical" evidence="2">
    <location>
        <begin position="38"/>
        <end position="59"/>
    </location>
</feature>
<name>A0A060HRA6_9ARCH</name>
<keyword evidence="2" id="KW-0812">Transmembrane</keyword>
<dbReference type="AlphaFoldDB" id="A0A060HRA6"/>
<dbReference type="STRING" id="926571.NVIE_017880"/>
<dbReference type="KEGG" id="nvn:NVIE_017880"/>
<feature type="region of interest" description="Disordered" evidence="1">
    <location>
        <begin position="65"/>
        <end position="88"/>
    </location>
</feature>
<protein>
    <submittedName>
        <fullName evidence="3">Uncharacterized protein</fullName>
    </submittedName>
</protein>